<dbReference type="RefSeq" id="WP_087210971.1">
    <property type="nucleotide sequence ID" value="NZ_CP021431.1"/>
</dbReference>
<gene>
    <name evidence="1" type="ORF">LOKVESSMR4R_03381</name>
</gene>
<dbReference type="SUPFAM" id="SSF47598">
    <property type="entry name" value="Ribbon-helix-helix"/>
    <property type="match status" value="1"/>
</dbReference>
<dbReference type="KEGG" id="lvs:LOKVESSMR4R_03381"/>
<dbReference type="OrthoDB" id="8117140at2"/>
<dbReference type="GO" id="GO:0006355">
    <property type="term" value="P:regulation of DNA-templated transcription"/>
    <property type="evidence" value="ECO:0007669"/>
    <property type="project" value="InterPro"/>
</dbReference>
<dbReference type="InterPro" id="IPR013321">
    <property type="entry name" value="Arc_rbn_hlx_hlx"/>
</dbReference>
<evidence type="ECO:0000313" key="2">
    <source>
        <dbReference type="Proteomes" id="UP000195273"/>
    </source>
</evidence>
<keyword evidence="2" id="KW-1185">Reference proteome</keyword>
<dbReference type="AlphaFoldDB" id="A0A1Y0EGA5"/>
<dbReference type="Proteomes" id="UP000195273">
    <property type="component" value="Chromosome"/>
</dbReference>
<evidence type="ECO:0008006" key="3">
    <source>
        <dbReference type="Google" id="ProtNLM"/>
    </source>
</evidence>
<dbReference type="EMBL" id="CP021431">
    <property type="protein sequence ID" value="ARU02653.1"/>
    <property type="molecule type" value="Genomic_DNA"/>
</dbReference>
<name>A0A1Y0EGA5_9RHOB</name>
<proteinExistence type="predicted"/>
<organism evidence="1 2">
    <name type="scientific">Yoonia vestfoldensis</name>
    <dbReference type="NCBI Taxonomy" id="245188"/>
    <lineage>
        <taxon>Bacteria</taxon>
        <taxon>Pseudomonadati</taxon>
        <taxon>Pseudomonadota</taxon>
        <taxon>Alphaproteobacteria</taxon>
        <taxon>Rhodobacterales</taxon>
        <taxon>Paracoccaceae</taxon>
        <taxon>Yoonia</taxon>
    </lineage>
</organism>
<accession>A0A1Y0EGA5</accession>
<dbReference type="Gene3D" id="1.10.1220.10">
    <property type="entry name" value="Met repressor-like"/>
    <property type="match status" value="1"/>
</dbReference>
<dbReference type="InterPro" id="IPR010985">
    <property type="entry name" value="Ribbon_hlx_hlx"/>
</dbReference>
<protein>
    <recommendedName>
        <fullName evidence="3">Arc-like DNA binding domain protein</fullName>
    </recommendedName>
</protein>
<sequence length="117" mass="12827">MARDDGYTRYTVRIPTPLYERVKAAAGEKSVNAEIVEALEAAYPAPNQREVVLDVIVLLADLQRQMKEAGGAEADLQALKSKCDEVIAQLKKNPDLAGEEGAQTEFDLALLLAHFRT</sequence>
<evidence type="ECO:0000313" key="1">
    <source>
        <dbReference type="EMBL" id="ARU02653.1"/>
    </source>
</evidence>
<reference evidence="1 2" key="1">
    <citation type="submission" date="2017-05" db="EMBL/GenBank/DDBJ databases">
        <title>Genome Sequence of Loktanella vestfoldensis Strain SMR4r Isolated from a Culture of the Diatom Skeletonema marinoi.</title>
        <authorList>
            <person name="Topel M."/>
            <person name="Pinder M.I.M."/>
            <person name="Johansson O.N."/>
            <person name="Kourtchenko O."/>
            <person name="Godhe A."/>
            <person name="Clarke A.K."/>
        </authorList>
    </citation>
    <scope>NUCLEOTIDE SEQUENCE [LARGE SCALE GENOMIC DNA]</scope>
    <source>
        <strain evidence="1 2">SMR4r</strain>
    </source>
</reference>